<name>A0ABP6PY06_9ACTN</name>
<dbReference type="InterPro" id="IPR057326">
    <property type="entry name" value="KR_dom"/>
</dbReference>
<protein>
    <submittedName>
        <fullName evidence="4">SDR family oxidoreductase</fullName>
    </submittedName>
</protein>
<dbReference type="PRINTS" id="PR00081">
    <property type="entry name" value="GDHRDH"/>
</dbReference>
<dbReference type="SUPFAM" id="SSF51735">
    <property type="entry name" value="NAD(P)-binding Rossmann-fold domains"/>
    <property type="match status" value="1"/>
</dbReference>
<evidence type="ECO:0000259" key="3">
    <source>
        <dbReference type="SMART" id="SM00822"/>
    </source>
</evidence>
<dbReference type="InterPro" id="IPR002347">
    <property type="entry name" value="SDR_fam"/>
</dbReference>
<evidence type="ECO:0000313" key="5">
    <source>
        <dbReference type="Proteomes" id="UP001501237"/>
    </source>
</evidence>
<dbReference type="PANTHER" id="PTHR42760:SF115">
    <property type="entry name" value="3-OXOACYL-[ACYL-CARRIER-PROTEIN] REDUCTASE FABG"/>
    <property type="match status" value="1"/>
</dbReference>
<dbReference type="PROSITE" id="PS00061">
    <property type="entry name" value="ADH_SHORT"/>
    <property type="match status" value="1"/>
</dbReference>
<comment type="caution">
    <text evidence="4">The sequence shown here is derived from an EMBL/GenBank/DDBJ whole genome shotgun (WGS) entry which is preliminary data.</text>
</comment>
<reference evidence="5" key="1">
    <citation type="journal article" date="2019" name="Int. J. Syst. Evol. Microbiol.">
        <title>The Global Catalogue of Microorganisms (GCM) 10K type strain sequencing project: providing services to taxonomists for standard genome sequencing and annotation.</title>
        <authorList>
            <consortium name="The Broad Institute Genomics Platform"/>
            <consortium name="The Broad Institute Genome Sequencing Center for Infectious Disease"/>
            <person name="Wu L."/>
            <person name="Ma J."/>
        </authorList>
    </citation>
    <scope>NUCLEOTIDE SEQUENCE [LARGE SCALE GENOMIC DNA]</scope>
    <source>
        <strain evidence="5">JCM 9377</strain>
    </source>
</reference>
<dbReference type="PANTHER" id="PTHR42760">
    <property type="entry name" value="SHORT-CHAIN DEHYDROGENASES/REDUCTASES FAMILY MEMBER"/>
    <property type="match status" value="1"/>
</dbReference>
<feature type="domain" description="Ketoreductase" evidence="3">
    <location>
        <begin position="10"/>
        <end position="192"/>
    </location>
</feature>
<accession>A0ABP6PY06</accession>
<organism evidence="4 5">
    <name type="scientific">Actinocorallia longicatena</name>
    <dbReference type="NCBI Taxonomy" id="111803"/>
    <lineage>
        <taxon>Bacteria</taxon>
        <taxon>Bacillati</taxon>
        <taxon>Actinomycetota</taxon>
        <taxon>Actinomycetes</taxon>
        <taxon>Streptosporangiales</taxon>
        <taxon>Thermomonosporaceae</taxon>
        <taxon>Actinocorallia</taxon>
    </lineage>
</organism>
<comment type="similarity">
    <text evidence="1">Belongs to the short-chain dehydrogenases/reductases (SDR) family.</text>
</comment>
<evidence type="ECO:0000256" key="2">
    <source>
        <dbReference type="ARBA" id="ARBA00023002"/>
    </source>
</evidence>
<gene>
    <name evidence="4" type="ORF">GCM10010468_06120</name>
</gene>
<dbReference type="InterPro" id="IPR020904">
    <property type="entry name" value="Sc_DH/Rdtase_CS"/>
</dbReference>
<dbReference type="Proteomes" id="UP001501237">
    <property type="component" value="Unassembled WGS sequence"/>
</dbReference>
<dbReference type="InterPro" id="IPR036291">
    <property type="entry name" value="NAD(P)-bd_dom_sf"/>
</dbReference>
<sequence>MTVSYDYRGKTVLVTGGTKGIGAGIARAFLSAGADVVVCARKDPGEAPHVEHDYGKRSASFLPCDVRDPEDVARTVEAVIARHGRLDVVVNNAGGSPYALASDASPRLHQRVIELNLLGPLHVAQAARTVMDEGAIIMIGSVSGTRPSPGTAAYGAAKAGLHHLGACLAAEWAPRVRVNSLVVGLIESGDDQAEHYGGEEAMKAIRQTIPARRMAVPDDVARACLYLGAEPFVTGTTLTIDGGGEQPAWNYIAQQHL</sequence>
<dbReference type="RefSeq" id="WP_344821865.1">
    <property type="nucleotide sequence ID" value="NZ_BAAAUV010000002.1"/>
</dbReference>
<keyword evidence="5" id="KW-1185">Reference proteome</keyword>
<evidence type="ECO:0000313" key="4">
    <source>
        <dbReference type="EMBL" id="GAA3195810.1"/>
    </source>
</evidence>
<dbReference type="NCBIfam" id="NF005893">
    <property type="entry name" value="PRK07856.1"/>
    <property type="match status" value="1"/>
</dbReference>
<dbReference type="SMART" id="SM00822">
    <property type="entry name" value="PKS_KR"/>
    <property type="match status" value="1"/>
</dbReference>
<dbReference type="Pfam" id="PF13561">
    <property type="entry name" value="adh_short_C2"/>
    <property type="match status" value="1"/>
</dbReference>
<evidence type="ECO:0000256" key="1">
    <source>
        <dbReference type="ARBA" id="ARBA00006484"/>
    </source>
</evidence>
<dbReference type="PRINTS" id="PR00080">
    <property type="entry name" value="SDRFAMILY"/>
</dbReference>
<keyword evidence="2" id="KW-0560">Oxidoreductase</keyword>
<proteinExistence type="inferred from homology"/>
<dbReference type="EMBL" id="BAAAUV010000002">
    <property type="protein sequence ID" value="GAA3195810.1"/>
    <property type="molecule type" value="Genomic_DNA"/>
</dbReference>
<dbReference type="CDD" id="cd05233">
    <property type="entry name" value="SDR_c"/>
    <property type="match status" value="1"/>
</dbReference>
<dbReference type="Gene3D" id="3.40.50.720">
    <property type="entry name" value="NAD(P)-binding Rossmann-like Domain"/>
    <property type="match status" value="1"/>
</dbReference>